<accession>A0AC34Q7T7</accession>
<evidence type="ECO:0000313" key="2">
    <source>
        <dbReference type="WBParaSite" id="JU765_v2.g13938.t1"/>
    </source>
</evidence>
<dbReference type="Proteomes" id="UP000887576">
    <property type="component" value="Unplaced"/>
</dbReference>
<proteinExistence type="predicted"/>
<dbReference type="WBParaSite" id="JU765_v2.g13938.t1">
    <property type="protein sequence ID" value="JU765_v2.g13938.t1"/>
    <property type="gene ID" value="JU765_v2.g13938"/>
</dbReference>
<protein>
    <submittedName>
        <fullName evidence="2">DUF4149 domain-containing protein</fullName>
    </submittedName>
</protein>
<organism evidence="1 2">
    <name type="scientific">Panagrolaimus sp. JU765</name>
    <dbReference type="NCBI Taxonomy" id="591449"/>
    <lineage>
        <taxon>Eukaryota</taxon>
        <taxon>Metazoa</taxon>
        <taxon>Ecdysozoa</taxon>
        <taxon>Nematoda</taxon>
        <taxon>Chromadorea</taxon>
        <taxon>Rhabditida</taxon>
        <taxon>Tylenchina</taxon>
        <taxon>Panagrolaimomorpha</taxon>
        <taxon>Panagrolaimoidea</taxon>
        <taxon>Panagrolaimidae</taxon>
        <taxon>Panagrolaimus</taxon>
    </lineage>
</organism>
<evidence type="ECO:0000313" key="1">
    <source>
        <dbReference type="Proteomes" id="UP000887576"/>
    </source>
</evidence>
<name>A0AC34Q7T7_9BILA</name>
<reference evidence="2" key="1">
    <citation type="submission" date="2022-11" db="UniProtKB">
        <authorList>
            <consortium name="WormBaseParasite"/>
        </authorList>
    </citation>
    <scope>IDENTIFICATION</scope>
</reference>
<sequence>MMILAMVFTLITAYSIFITLYNPPMETIGIFRSINPFLNLASAVIGLFFTIFTLIRTKSSNFKIISSKKLISADMRLLSLAIYIVVLHFLLDLDLVITLVQGLIPAKSEQFKDYVAALFEFGLMGGMVIVLFIFR</sequence>